<name>S3IYH9_9ENTR</name>
<dbReference type="InterPro" id="IPR008966">
    <property type="entry name" value="Adhesion_dom_sf"/>
</dbReference>
<feature type="signal peptide" evidence="1">
    <location>
        <begin position="1"/>
        <end position="30"/>
    </location>
</feature>
<protein>
    <submittedName>
        <fullName evidence="3">Putative PRS fimbrial major pilin protein</fullName>
    </submittedName>
</protein>
<accession>S3IYH9</accession>
<evidence type="ECO:0000313" key="4">
    <source>
        <dbReference type="Proteomes" id="UP000014585"/>
    </source>
</evidence>
<keyword evidence="1" id="KW-0732">Signal</keyword>
<dbReference type="InterPro" id="IPR000259">
    <property type="entry name" value="Adhesion_dom_fimbrial"/>
</dbReference>
<feature type="chain" id="PRO_5004510363" evidence="1">
    <location>
        <begin position="31"/>
        <end position="184"/>
    </location>
</feature>
<dbReference type="InterPro" id="IPR050263">
    <property type="entry name" value="Bact_Fimbrial_Adh_Pro"/>
</dbReference>
<evidence type="ECO:0000259" key="2">
    <source>
        <dbReference type="Pfam" id="PF00419"/>
    </source>
</evidence>
<evidence type="ECO:0000313" key="3">
    <source>
        <dbReference type="EMBL" id="EPF18020.1"/>
    </source>
</evidence>
<dbReference type="HOGENOM" id="CLU_088965_3_1_6"/>
<comment type="caution">
    <text evidence="3">The sequence shown here is derived from an EMBL/GenBank/DDBJ whole genome shotgun (WGS) entry which is preliminary data.</text>
</comment>
<feature type="domain" description="Fimbrial-type adhesion" evidence="2">
    <location>
        <begin position="40"/>
        <end position="183"/>
    </location>
</feature>
<dbReference type="Pfam" id="PF00419">
    <property type="entry name" value="Fimbrial"/>
    <property type="match status" value="1"/>
</dbReference>
<dbReference type="PATRIC" id="fig|566551.4.peg.1318"/>
<gene>
    <name evidence="3" type="ORF">HMPREF0201_01429</name>
</gene>
<dbReference type="Gene3D" id="2.60.40.1090">
    <property type="entry name" value="Fimbrial-type adhesion domain"/>
    <property type="match status" value="1"/>
</dbReference>
<dbReference type="GO" id="GO:0043709">
    <property type="term" value="P:cell adhesion involved in single-species biofilm formation"/>
    <property type="evidence" value="ECO:0007669"/>
    <property type="project" value="TreeGrafter"/>
</dbReference>
<dbReference type="GO" id="GO:0009289">
    <property type="term" value="C:pilus"/>
    <property type="evidence" value="ECO:0007669"/>
    <property type="project" value="InterPro"/>
</dbReference>
<dbReference type="EMBL" id="ATDT01000009">
    <property type="protein sequence ID" value="EPF18020.1"/>
    <property type="molecule type" value="Genomic_DNA"/>
</dbReference>
<dbReference type="SUPFAM" id="SSF49401">
    <property type="entry name" value="Bacterial adhesins"/>
    <property type="match status" value="1"/>
</dbReference>
<dbReference type="PANTHER" id="PTHR33420:SF26">
    <property type="entry name" value="FIMBRIAL SUBUNIT"/>
    <property type="match status" value="1"/>
</dbReference>
<dbReference type="OrthoDB" id="6522787at2"/>
<dbReference type="AlphaFoldDB" id="S3IYH9"/>
<dbReference type="InterPro" id="IPR036937">
    <property type="entry name" value="Adhesion_dom_fimbrial_sf"/>
</dbReference>
<evidence type="ECO:0000256" key="1">
    <source>
        <dbReference type="SAM" id="SignalP"/>
    </source>
</evidence>
<sequence>MDLIIRKLKMKKFIFTVAFGAMVCASAASAVGIGGSGKVNFSGSIVDAPCSMDPNTADQTVELGATSNLHLSNGSSSTPKPFKILLEGCSGETLGSVTTTFKGLQADEDTTLLRLIGSASGAAIAINDYKGRQIKMGEASPAYNLATGNNELDFSANLKGFGSEEKPVVPGEFTAIANFTLDYN</sequence>
<proteinExistence type="predicted"/>
<dbReference type="Proteomes" id="UP000014585">
    <property type="component" value="Unassembled WGS sequence"/>
</dbReference>
<dbReference type="STRING" id="566551.HMPREF0201_01429"/>
<organism evidence="3 4">
    <name type="scientific">Cedecea davisae DSM 4568</name>
    <dbReference type="NCBI Taxonomy" id="566551"/>
    <lineage>
        <taxon>Bacteria</taxon>
        <taxon>Pseudomonadati</taxon>
        <taxon>Pseudomonadota</taxon>
        <taxon>Gammaproteobacteria</taxon>
        <taxon>Enterobacterales</taxon>
        <taxon>Enterobacteriaceae</taxon>
        <taxon>Cedecea</taxon>
    </lineage>
</organism>
<reference evidence="3 4" key="1">
    <citation type="submission" date="2013-04" db="EMBL/GenBank/DDBJ databases">
        <authorList>
            <person name="Weinstock G."/>
            <person name="Sodergren E."/>
            <person name="Lobos E.A."/>
            <person name="Fulton L."/>
            <person name="Fulton R."/>
            <person name="Courtney L."/>
            <person name="Fronick C."/>
            <person name="O'Laughlin M."/>
            <person name="Godfrey J."/>
            <person name="Wilson R.M."/>
            <person name="Miner T."/>
            <person name="Farmer C."/>
            <person name="Delehaunty K."/>
            <person name="Cordes M."/>
            <person name="Minx P."/>
            <person name="Tomlinson C."/>
            <person name="Chen J."/>
            <person name="Wollam A."/>
            <person name="Pepin K.H."/>
            <person name="Palsikar V.B."/>
            <person name="Zhang X."/>
            <person name="Suruliraj S."/>
            <person name="Perna N.T."/>
            <person name="Plunkett G."/>
            <person name="Warren W."/>
            <person name="Mitreva M."/>
            <person name="Mardis E.R."/>
            <person name="Wilson R.K."/>
        </authorList>
    </citation>
    <scope>NUCLEOTIDE SEQUENCE [LARGE SCALE GENOMIC DNA]</scope>
    <source>
        <strain evidence="3 4">DSM 4568</strain>
    </source>
</reference>
<dbReference type="PANTHER" id="PTHR33420">
    <property type="entry name" value="FIMBRIAL SUBUNIT ELFA-RELATED"/>
    <property type="match status" value="1"/>
</dbReference>